<gene>
    <name evidence="2" type="ORF">SAMN06295984_1820</name>
</gene>
<protein>
    <submittedName>
        <fullName evidence="2">Uncharacterized protein</fullName>
    </submittedName>
</protein>
<evidence type="ECO:0000256" key="1">
    <source>
        <dbReference type="SAM" id="Phobius"/>
    </source>
</evidence>
<keyword evidence="1" id="KW-0472">Membrane</keyword>
<sequence length="40" mass="4634">MPRLWPDPRDSEPDHPIWLWVVAVTLIAYAIANIYRCIAA</sequence>
<reference evidence="3" key="1">
    <citation type="submission" date="2017-04" db="EMBL/GenBank/DDBJ databases">
        <authorList>
            <person name="Varghese N."/>
            <person name="Submissions S."/>
        </authorList>
    </citation>
    <scope>NUCLEOTIDE SEQUENCE [LARGE SCALE GENOMIC DNA]</scope>
    <source>
        <strain evidence="3">UI2</strain>
    </source>
</reference>
<feature type="transmembrane region" description="Helical" evidence="1">
    <location>
        <begin position="17"/>
        <end position="35"/>
    </location>
</feature>
<dbReference type="AlphaFoldDB" id="A0A1Y6FTA8"/>
<evidence type="ECO:0000313" key="3">
    <source>
        <dbReference type="Proteomes" id="UP000194469"/>
    </source>
</evidence>
<dbReference type="EMBL" id="FXWL01000002">
    <property type="protein sequence ID" value="SMQ76380.1"/>
    <property type="molecule type" value="Genomic_DNA"/>
</dbReference>
<name>A0A1Y6FTA8_9SPHN</name>
<keyword evidence="3" id="KW-1185">Reference proteome</keyword>
<proteinExistence type="predicted"/>
<evidence type="ECO:0000313" key="2">
    <source>
        <dbReference type="EMBL" id="SMQ76380.1"/>
    </source>
</evidence>
<organism evidence="2 3">
    <name type="scientific">Sphingopyxis terrae subsp. ummariensis</name>
    <dbReference type="NCBI Taxonomy" id="429001"/>
    <lineage>
        <taxon>Bacteria</taxon>
        <taxon>Pseudomonadati</taxon>
        <taxon>Pseudomonadota</taxon>
        <taxon>Alphaproteobacteria</taxon>
        <taxon>Sphingomonadales</taxon>
        <taxon>Sphingomonadaceae</taxon>
        <taxon>Sphingopyxis</taxon>
    </lineage>
</organism>
<dbReference type="Proteomes" id="UP000194469">
    <property type="component" value="Unassembled WGS sequence"/>
</dbReference>
<keyword evidence="1" id="KW-0812">Transmembrane</keyword>
<keyword evidence="1" id="KW-1133">Transmembrane helix</keyword>
<accession>A0A1Y6FTA8</accession>